<dbReference type="GO" id="GO:0016646">
    <property type="term" value="F:oxidoreductase activity, acting on the CH-NH group of donors, NAD or NADP as acceptor"/>
    <property type="evidence" value="ECO:0007669"/>
    <property type="project" value="UniProtKB-ARBA"/>
</dbReference>
<proteinExistence type="inferred from homology"/>
<dbReference type="InterPro" id="IPR002563">
    <property type="entry name" value="Flavin_Rdtase-like_dom"/>
</dbReference>
<reference evidence="6" key="1">
    <citation type="submission" date="2016-10" db="EMBL/GenBank/DDBJ databases">
        <authorList>
            <person name="Varghese N."/>
            <person name="Submissions S."/>
        </authorList>
    </citation>
    <scope>NUCLEOTIDE SEQUENCE [LARGE SCALE GENOMIC DNA]</scope>
    <source>
        <strain evidence="6">KCTC 32247</strain>
    </source>
</reference>
<evidence type="ECO:0000256" key="2">
    <source>
        <dbReference type="ARBA" id="ARBA00022630"/>
    </source>
</evidence>
<dbReference type="RefSeq" id="WP_090347023.1">
    <property type="nucleotide sequence ID" value="NZ_LT629751.1"/>
</dbReference>
<dbReference type="EMBL" id="LT629751">
    <property type="protein sequence ID" value="SDR69744.1"/>
    <property type="molecule type" value="Genomic_DNA"/>
</dbReference>
<evidence type="ECO:0000259" key="4">
    <source>
        <dbReference type="SMART" id="SM00903"/>
    </source>
</evidence>
<dbReference type="AlphaFoldDB" id="A0A1H1L579"/>
<keyword evidence="6" id="KW-1185">Reference proteome</keyword>
<keyword evidence="2" id="KW-0285">Flavoprotein</keyword>
<dbReference type="InterPro" id="IPR012349">
    <property type="entry name" value="Split_barrel_FMN-bd"/>
</dbReference>
<dbReference type="Proteomes" id="UP000243359">
    <property type="component" value="Chromosome I"/>
</dbReference>
<dbReference type="SMART" id="SM00903">
    <property type="entry name" value="Flavin_Reduct"/>
    <property type="match status" value="1"/>
</dbReference>
<dbReference type="OrthoDB" id="9792436at2"/>
<dbReference type="PANTHER" id="PTHR43567:SF1">
    <property type="entry name" value="FLAVOREDOXIN"/>
    <property type="match status" value="1"/>
</dbReference>
<comment type="cofactor">
    <cofactor evidence="1">
        <name>FMN</name>
        <dbReference type="ChEBI" id="CHEBI:58210"/>
    </cofactor>
</comment>
<organism evidence="5 6">
    <name type="scientific">Pseudomonas oryzae</name>
    <dbReference type="NCBI Taxonomy" id="1392877"/>
    <lineage>
        <taxon>Bacteria</taxon>
        <taxon>Pseudomonadati</taxon>
        <taxon>Pseudomonadota</taxon>
        <taxon>Gammaproteobacteria</taxon>
        <taxon>Pseudomonadales</taxon>
        <taxon>Pseudomonadaceae</taxon>
        <taxon>Pseudomonas</taxon>
    </lineage>
</organism>
<name>A0A1H1L579_9PSED</name>
<dbReference type="STRING" id="1392877.SAMN05216221_0012"/>
<accession>A0A1H1L579</accession>
<protein>
    <submittedName>
        <fullName evidence="5">NADH-FMN oxidoreductase RutF, flavin reductase (DIM6/NTAB) family</fullName>
    </submittedName>
</protein>
<feature type="domain" description="Flavin reductase like" evidence="4">
    <location>
        <begin position="12"/>
        <end position="162"/>
    </location>
</feature>
<dbReference type="SUPFAM" id="SSF50475">
    <property type="entry name" value="FMN-binding split barrel"/>
    <property type="match status" value="1"/>
</dbReference>
<dbReference type="InterPro" id="IPR052174">
    <property type="entry name" value="Flavoredoxin"/>
</dbReference>
<dbReference type="PANTHER" id="PTHR43567">
    <property type="entry name" value="FLAVOREDOXIN-RELATED-RELATED"/>
    <property type="match status" value="1"/>
</dbReference>
<evidence type="ECO:0000256" key="1">
    <source>
        <dbReference type="ARBA" id="ARBA00001917"/>
    </source>
</evidence>
<dbReference type="Gene3D" id="2.30.110.10">
    <property type="entry name" value="Electron Transport, Fmn-binding Protein, Chain A"/>
    <property type="match status" value="1"/>
</dbReference>
<evidence type="ECO:0000256" key="3">
    <source>
        <dbReference type="ARBA" id="ARBA00038054"/>
    </source>
</evidence>
<dbReference type="Pfam" id="PF01613">
    <property type="entry name" value="Flavin_Reduct"/>
    <property type="match status" value="1"/>
</dbReference>
<evidence type="ECO:0000313" key="5">
    <source>
        <dbReference type="EMBL" id="SDR69744.1"/>
    </source>
</evidence>
<evidence type="ECO:0000313" key="6">
    <source>
        <dbReference type="Proteomes" id="UP000243359"/>
    </source>
</evidence>
<sequence length="177" mass="19435">MKEFLPLAEVYAILEPGPVVLLGTAQDGRANLMPMSWHCMLEFEPPLVGCVVSAANHSFAALQATGECVLNVPSLELLDQLVACGNSHGDQLDKFARFGLSAVPSAQVTVPRVEECWANLECRVLDRQLVGSYNFFILEVLQAWHDPTVKAPRTLHHRGYGKFMVAGEEVQSGSKMR</sequence>
<gene>
    <name evidence="5" type="ORF">SAMN05216221_0012</name>
</gene>
<dbReference type="GO" id="GO:0010181">
    <property type="term" value="F:FMN binding"/>
    <property type="evidence" value="ECO:0007669"/>
    <property type="project" value="InterPro"/>
</dbReference>
<comment type="similarity">
    <text evidence="3">Belongs to the flavoredoxin family.</text>
</comment>